<name>A0ABR1VH95_9PEZI</name>
<reference evidence="2 3" key="1">
    <citation type="submission" date="2023-01" db="EMBL/GenBank/DDBJ databases">
        <title>Analysis of 21 Apiospora genomes using comparative genomics revels a genus with tremendous synthesis potential of carbohydrate active enzymes and secondary metabolites.</title>
        <authorList>
            <person name="Sorensen T."/>
        </authorList>
    </citation>
    <scope>NUCLEOTIDE SEQUENCE [LARGE SCALE GENOMIC DNA]</scope>
    <source>
        <strain evidence="2 3">CBS 114990</strain>
    </source>
</reference>
<comment type="caution">
    <text evidence="2">The sequence shown here is derived from an EMBL/GenBank/DDBJ whole genome shotgun (WGS) entry which is preliminary data.</text>
</comment>
<feature type="region of interest" description="Disordered" evidence="1">
    <location>
        <begin position="79"/>
        <end position="155"/>
    </location>
</feature>
<evidence type="ECO:0000256" key="1">
    <source>
        <dbReference type="SAM" id="MobiDB-lite"/>
    </source>
</evidence>
<evidence type="ECO:0000313" key="2">
    <source>
        <dbReference type="EMBL" id="KAK8070592.1"/>
    </source>
</evidence>
<protein>
    <submittedName>
        <fullName evidence="2">Uncharacterized protein</fullName>
    </submittedName>
</protein>
<proteinExistence type="predicted"/>
<sequence length="155" mass="16834">MPADRASLNSLIDLDESLFGITDDSTNKHISPEYPSTPPRSANGTAAPWSSAGMFFGEDGLSMSPLRWSCYTTGITPQQHDGLYSPPIPETSPHRPTSSFPHRTKRTKTWTFREGAEAEAGAGAGGGGGHDDDEHDDDDHGPFWLQSVVDPPRRR</sequence>
<evidence type="ECO:0000313" key="3">
    <source>
        <dbReference type="Proteomes" id="UP001433268"/>
    </source>
</evidence>
<dbReference type="GeneID" id="92048170"/>
<feature type="region of interest" description="Disordered" evidence="1">
    <location>
        <begin position="22"/>
        <end position="46"/>
    </location>
</feature>
<dbReference type="Proteomes" id="UP001433268">
    <property type="component" value="Unassembled WGS sequence"/>
</dbReference>
<organism evidence="2 3">
    <name type="scientific">Apiospora hydei</name>
    <dbReference type="NCBI Taxonomy" id="1337664"/>
    <lineage>
        <taxon>Eukaryota</taxon>
        <taxon>Fungi</taxon>
        <taxon>Dikarya</taxon>
        <taxon>Ascomycota</taxon>
        <taxon>Pezizomycotina</taxon>
        <taxon>Sordariomycetes</taxon>
        <taxon>Xylariomycetidae</taxon>
        <taxon>Amphisphaeriales</taxon>
        <taxon>Apiosporaceae</taxon>
        <taxon>Apiospora</taxon>
    </lineage>
</organism>
<gene>
    <name evidence="2" type="ORF">PG997_010795</name>
</gene>
<accession>A0ABR1VH95</accession>
<dbReference type="EMBL" id="JAQQWN010000008">
    <property type="protein sequence ID" value="KAK8070592.1"/>
    <property type="molecule type" value="Genomic_DNA"/>
</dbReference>
<dbReference type="RefSeq" id="XP_066664400.1">
    <property type="nucleotide sequence ID" value="XM_066815110.1"/>
</dbReference>
<keyword evidence="3" id="KW-1185">Reference proteome</keyword>